<gene>
    <name evidence="2" type="ORF">Vbra_1919</name>
</gene>
<proteinExistence type="predicted"/>
<protein>
    <submittedName>
        <fullName evidence="2">Uncharacterized protein</fullName>
    </submittedName>
</protein>
<feature type="region of interest" description="Disordered" evidence="1">
    <location>
        <begin position="1"/>
        <end position="31"/>
    </location>
</feature>
<evidence type="ECO:0000256" key="1">
    <source>
        <dbReference type="SAM" id="MobiDB-lite"/>
    </source>
</evidence>
<name>A0A0G4H4X3_VITBC</name>
<dbReference type="EMBL" id="CDMY01001000">
    <property type="protein sequence ID" value="CEM38841.1"/>
    <property type="molecule type" value="Genomic_DNA"/>
</dbReference>
<evidence type="ECO:0000313" key="3">
    <source>
        <dbReference type="Proteomes" id="UP000041254"/>
    </source>
</evidence>
<evidence type="ECO:0000313" key="2">
    <source>
        <dbReference type="EMBL" id="CEM38841.1"/>
    </source>
</evidence>
<dbReference type="VEuPathDB" id="CryptoDB:Vbra_1919"/>
<dbReference type="Proteomes" id="UP000041254">
    <property type="component" value="Unassembled WGS sequence"/>
</dbReference>
<keyword evidence="3" id="KW-1185">Reference proteome</keyword>
<accession>A0A0G4H4X3</accession>
<organism evidence="2 3">
    <name type="scientific">Vitrella brassicaformis (strain CCMP3155)</name>
    <dbReference type="NCBI Taxonomy" id="1169540"/>
    <lineage>
        <taxon>Eukaryota</taxon>
        <taxon>Sar</taxon>
        <taxon>Alveolata</taxon>
        <taxon>Colpodellida</taxon>
        <taxon>Vitrellaceae</taxon>
        <taxon>Vitrella</taxon>
    </lineage>
</organism>
<reference evidence="2 3" key="1">
    <citation type="submission" date="2014-11" db="EMBL/GenBank/DDBJ databases">
        <authorList>
            <person name="Zhu J."/>
            <person name="Qi W."/>
            <person name="Song R."/>
        </authorList>
    </citation>
    <scope>NUCLEOTIDE SEQUENCE [LARGE SCALE GENOMIC DNA]</scope>
</reference>
<dbReference type="InParanoid" id="A0A0G4H4X3"/>
<sequence>MCRQIDGPINDRFPYGRDEADSLTPVAKPPIPQPSVPFPLSVLLLAIGDPLITKLARERGKKESQNGAIRLTDALQERGQWLAERHRISRGEKNGGLHRRLCSCASFEGGATCHRGIVGRDRNKAQG</sequence>
<dbReference type="AlphaFoldDB" id="A0A0G4H4X3"/>